<accession>A0A830E9W4</accession>
<reference evidence="1" key="2">
    <citation type="submission" date="2020-09" db="EMBL/GenBank/DDBJ databases">
        <authorList>
            <person name="Sun Q."/>
            <person name="Ohkuma M."/>
        </authorList>
    </citation>
    <scope>NUCLEOTIDE SEQUENCE</scope>
    <source>
        <strain evidence="1">JCM 11219</strain>
    </source>
</reference>
<evidence type="ECO:0000313" key="1">
    <source>
        <dbReference type="EMBL" id="GGI85308.1"/>
    </source>
</evidence>
<sequence length="51" mass="6197">MIYYINEFKDYWIKYVSIEVQNLIKAVKVVKPKLSLVNRWSQPLGYMENML</sequence>
<gene>
    <name evidence="1" type="ORF">GCM10007112_22880</name>
</gene>
<protein>
    <submittedName>
        <fullName evidence="1">Uncharacterized protein</fullName>
    </submittedName>
</protein>
<organism evidence="1 2">
    <name type="scientific">Vulcanisaeta souniana JCM 11219</name>
    <dbReference type="NCBI Taxonomy" id="1293586"/>
    <lineage>
        <taxon>Archaea</taxon>
        <taxon>Thermoproteota</taxon>
        <taxon>Thermoprotei</taxon>
        <taxon>Thermoproteales</taxon>
        <taxon>Thermoproteaceae</taxon>
        <taxon>Vulcanisaeta</taxon>
    </lineage>
</organism>
<dbReference type="Proteomes" id="UP000657075">
    <property type="component" value="Unassembled WGS sequence"/>
</dbReference>
<dbReference type="AlphaFoldDB" id="A0A830E9W4"/>
<comment type="caution">
    <text evidence="1">The sequence shown here is derived from an EMBL/GenBank/DDBJ whole genome shotgun (WGS) entry which is preliminary data.</text>
</comment>
<reference evidence="1" key="1">
    <citation type="journal article" date="2014" name="Int. J. Syst. Evol. Microbiol.">
        <title>Complete genome sequence of Corynebacterium casei LMG S-19264T (=DSM 44701T), isolated from a smear-ripened cheese.</title>
        <authorList>
            <consortium name="US DOE Joint Genome Institute (JGI-PGF)"/>
            <person name="Walter F."/>
            <person name="Albersmeier A."/>
            <person name="Kalinowski J."/>
            <person name="Ruckert C."/>
        </authorList>
    </citation>
    <scope>NUCLEOTIDE SEQUENCE</scope>
    <source>
        <strain evidence="1">JCM 11219</strain>
    </source>
</reference>
<evidence type="ECO:0000313" key="2">
    <source>
        <dbReference type="Proteomes" id="UP000657075"/>
    </source>
</evidence>
<name>A0A830E9W4_9CREN</name>
<dbReference type="EMBL" id="BMNM01000013">
    <property type="protein sequence ID" value="GGI85308.1"/>
    <property type="molecule type" value="Genomic_DNA"/>
</dbReference>
<proteinExistence type="predicted"/>